<proteinExistence type="predicted"/>
<dbReference type="EMBL" id="CP038639">
    <property type="protein sequence ID" value="QBY56395.1"/>
    <property type="molecule type" value="Genomic_DNA"/>
</dbReference>
<evidence type="ECO:0000256" key="1">
    <source>
        <dbReference type="SAM" id="Coils"/>
    </source>
</evidence>
<dbReference type="Proteomes" id="UP000295294">
    <property type="component" value="Plasmid unnamed4"/>
</dbReference>
<feature type="coiled-coil region" evidence="1">
    <location>
        <begin position="420"/>
        <end position="447"/>
    </location>
</feature>
<sequence>MYVISVGSARSEMRTTLAGVLEFLNLDRRGLAAPRPEDIAVRHIEKGEIPVVPLKSGRLAIRPCGSARSILARVIDEIDRYIVRSEGKVLRPQEMSRSSWVAVIAAGRLAYFPDEVIDMATAEAGPLFHTRDLFEGEGPFDIAAFVDQEFRRRFGFGRQGPQYAPDASPNARHELHVAFALLRGEKVRECVLQAYRDDPEIGKHDLDWMRPLIELPALRGALPPAQLHGLCRVMRLNKLPITSSILGRLLTIMRRLPADSSDVQIDDALFAAGILPPWTVPTPKPPAEENAQPVTNLAARIHALISQRQFQESMDKAKAEREARRISQREFDRQACAAAAYRAAYGYEWPNRVALVVMQRNVAAVLQIFDGPKDWNTDSKRALRDEIGVDVFQCSAMTRRRRLFELCGFSEAEQAEWEAHEVIEKAQKRAERELADAMRQADAVKYRLETGQVMSGREYVDFCIDAGFSQLIDEPRGSARRYLIHDPVKRASRPLRAKDGTLDYARACLAQVAVPVALVA</sequence>
<keyword evidence="1" id="KW-0175">Coiled coil</keyword>
<keyword evidence="2" id="KW-0614">Plasmid</keyword>
<organism evidence="2 3">
    <name type="scientific">Cupriavidus oxalaticus</name>
    <dbReference type="NCBI Taxonomy" id="96344"/>
    <lineage>
        <taxon>Bacteria</taxon>
        <taxon>Pseudomonadati</taxon>
        <taxon>Pseudomonadota</taxon>
        <taxon>Betaproteobacteria</taxon>
        <taxon>Burkholderiales</taxon>
        <taxon>Burkholderiaceae</taxon>
        <taxon>Cupriavidus</taxon>
    </lineage>
</organism>
<gene>
    <name evidence="2" type="ORF">E0W60_35925</name>
</gene>
<geneLocation type="plasmid" evidence="2">
    <name>unnamed4</name>
</geneLocation>
<accession>A0A4P7LKN0</accession>
<protein>
    <submittedName>
        <fullName evidence="2">Uncharacterized protein</fullName>
    </submittedName>
</protein>
<evidence type="ECO:0000313" key="2">
    <source>
        <dbReference type="EMBL" id="QBY56395.1"/>
    </source>
</evidence>
<dbReference type="KEGG" id="cox:E0W60_35925"/>
<dbReference type="AlphaFoldDB" id="A0A4P7LKN0"/>
<reference evidence="2 3" key="1">
    <citation type="submission" date="2019-03" db="EMBL/GenBank/DDBJ databases">
        <title>Efficiently degradation of phenoxyalkanoic acid herbicides by Cupriavidus oxalaticus strain X32.</title>
        <authorList>
            <person name="Sheng X."/>
        </authorList>
    </citation>
    <scope>NUCLEOTIDE SEQUENCE [LARGE SCALE GENOMIC DNA]</scope>
    <source>
        <strain evidence="2 3">X32</strain>
        <plasmid evidence="2 3">unnamed4</plasmid>
    </source>
</reference>
<evidence type="ECO:0000313" key="3">
    <source>
        <dbReference type="Proteomes" id="UP000295294"/>
    </source>
</evidence>
<dbReference type="OrthoDB" id="9114710at2"/>
<name>A0A4P7LKN0_9BURK</name>